<evidence type="ECO:0000313" key="10">
    <source>
        <dbReference type="Proteomes" id="UP000318571"/>
    </source>
</evidence>
<name>A0A553P1U9_TIGCA</name>
<dbReference type="Pfam" id="PF00412">
    <property type="entry name" value="LIM"/>
    <property type="match status" value="1"/>
</dbReference>
<feature type="domain" description="LIM zinc-binding" evidence="8">
    <location>
        <begin position="315"/>
        <end position="373"/>
    </location>
</feature>
<evidence type="ECO:0000256" key="1">
    <source>
        <dbReference type="ARBA" id="ARBA00022723"/>
    </source>
</evidence>
<feature type="coiled-coil region" evidence="6">
    <location>
        <begin position="26"/>
        <end position="91"/>
    </location>
</feature>
<dbReference type="SUPFAM" id="SSF57716">
    <property type="entry name" value="Glucocorticoid receptor-like (DNA-binding domain)"/>
    <property type="match status" value="1"/>
</dbReference>
<accession>A0A553P1U9</accession>
<reference evidence="9 10" key="1">
    <citation type="journal article" date="2018" name="Nat. Ecol. Evol.">
        <title>Genomic signatures of mitonuclear coevolution across populations of Tigriopus californicus.</title>
        <authorList>
            <person name="Barreto F.S."/>
            <person name="Watson E.T."/>
            <person name="Lima T.G."/>
            <person name="Willett C.S."/>
            <person name="Edmands S."/>
            <person name="Li W."/>
            <person name="Burton R.S."/>
        </authorList>
    </citation>
    <scope>NUCLEOTIDE SEQUENCE [LARGE SCALE GENOMIC DNA]</scope>
    <source>
        <strain evidence="9 10">San Diego</strain>
    </source>
</reference>
<dbReference type="PANTHER" id="PTHR24207:SF2">
    <property type="entry name" value="ZYX102 PROTEIN"/>
    <property type="match status" value="1"/>
</dbReference>
<feature type="region of interest" description="Disordered" evidence="7">
    <location>
        <begin position="271"/>
        <end position="314"/>
    </location>
</feature>
<dbReference type="CDD" id="cd08368">
    <property type="entry name" value="LIM"/>
    <property type="match status" value="1"/>
</dbReference>
<dbReference type="GO" id="GO:0046872">
    <property type="term" value="F:metal ion binding"/>
    <property type="evidence" value="ECO:0007669"/>
    <property type="project" value="UniProtKB-KW"/>
</dbReference>
<keyword evidence="6" id="KW-0175">Coiled coil</keyword>
<dbReference type="PROSITE" id="PS00478">
    <property type="entry name" value="LIM_DOMAIN_1"/>
    <property type="match status" value="1"/>
</dbReference>
<dbReference type="EMBL" id="VCGU01000008">
    <property type="protein sequence ID" value="TRY71602.1"/>
    <property type="molecule type" value="Genomic_DNA"/>
</dbReference>
<evidence type="ECO:0000256" key="5">
    <source>
        <dbReference type="PROSITE-ProRule" id="PRU00125"/>
    </source>
</evidence>
<dbReference type="SMART" id="SM00132">
    <property type="entry name" value="LIM"/>
    <property type="match status" value="1"/>
</dbReference>
<keyword evidence="4 5" id="KW-0440">LIM domain</keyword>
<dbReference type="PROSITE" id="PS50023">
    <property type="entry name" value="LIM_DOMAIN_2"/>
    <property type="match status" value="1"/>
</dbReference>
<gene>
    <name evidence="9" type="ORF">TCAL_14880</name>
</gene>
<evidence type="ECO:0000256" key="3">
    <source>
        <dbReference type="ARBA" id="ARBA00022833"/>
    </source>
</evidence>
<keyword evidence="3 5" id="KW-0862">Zinc</keyword>
<keyword evidence="2" id="KW-0677">Repeat</keyword>
<dbReference type="Proteomes" id="UP000318571">
    <property type="component" value="Chromosome 7"/>
</dbReference>
<evidence type="ECO:0000313" key="9">
    <source>
        <dbReference type="EMBL" id="TRY71602.1"/>
    </source>
</evidence>
<evidence type="ECO:0000256" key="2">
    <source>
        <dbReference type="ARBA" id="ARBA00022737"/>
    </source>
</evidence>
<protein>
    <recommendedName>
        <fullName evidence="8">LIM zinc-binding domain-containing protein</fullName>
    </recommendedName>
</protein>
<dbReference type="Gene3D" id="2.10.110.10">
    <property type="entry name" value="Cysteine Rich Protein"/>
    <property type="match status" value="1"/>
</dbReference>
<evidence type="ECO:0000259" key="8">
    <source>
        <dbReference type="PROSITE" id="PS50023"/>
    </source>
</evidence>
<dbReference type="InterPro" id="IPR001781">
    <property type="entry name" value="Znf_LIM"/>
</dbReference>
<organism evidence="9 10">
    <name type="scientific">Tigriopus californicus</name>
    <name type="common">Marine copepod</name>
    <dbReference type="NCBI Taxonomy" id="6832"/>
    <lineage>
        <taxon>Eukaryota</taxon>
        <taxon>Metazoa</taxon>
        <taxon>Ecdysozoa</taxon>
        <taxon>Arthropoda</taxon>
        <taxon>Crustacea</taxon>
        <taxon>Multicrustacea</taxon>
        <taxon>Hexanauplia</taxon>
        <taxon>Copepoda</taxon>
        <taxon>Harpacticoida</taxon>
        <taxon>Harpacticidae</taxon>
        <taxon>Tigriopus</taxon>
    </lineage>
</organism>
<keyword evidence="10" id="KW-1185">Reference proteome</keyword>
<dbReference type="AlphaFoldDB" id="A0A553P1U9"/>
<dbReference type="PANTHER" id="PTHR24207">
    <property type="entry name" value="ZYX102 PROTEIN"/>
    <property type="match status" value="1"/>
</dbReference>
<proteinExistence type="predicted"/>
<keyword evidence="1 5" id="KW-0479">Metal-binding</keyword>
<sequence length="373" mass="42355">MNNVTDILGRCIICFTSDPSKANTIISILQSQYSKVNQQLDQVNNKLDRLLSAPERKFQLHLREANLYHKFKKKQESADELKAANDAAKDAFNTADNIEGWVKATDFRMTCAFMKLSFDISPRKDTELQILGETLKLHLDDLREKIEDRKIRDQEEANSASFGSGKAKKKEAEENREQYDLAEGKLLKTVYLDKKDRKDKVDTKDKKDKSITITPTVSLVWSINDDKHEAILPNLMLELEPFPITISKSKLEGFRRGGMKVDLNRTLSLNPGVLKEPKKGPSSHFPSLAHQPISEPGSSLETERTPKASKHDKRPRCSICSRKIKDQELKALDVSFHPTCFNCSQCGDNLSGDDIRFMADDAKEIFCLDCYNK</sequence>
<evidence type="ECO:0000256" key="7">
    <source>
        <dbReference type="SAM" id="MobiDB-lite"/>
    </source>
</evidence>
<evidence type="ECO:0000256" key="4">
    <source>
        <dbReference type="ARBA" id="ARBA00023038"/>
    </source>
</evidence>
<evidence type="ECO:0000256" key="6">
    <source>
        <dbReference type="SAM" id="Coils"/>
    </source>
</evidence>
<comment type="caution">
    <text evidence="9">The sequence shown here is derived from an EMBL/GenBank/DDBJ whole genome shotgun (WGS) entry which is preliminary data.</text>
</comment>
<feature type="region of interest" description="Disordered" evidence="7">
    <location>
        <begin position="153"/>
        <end position="175"/>
    </location>
</feature>